<dbReference type="InterPro" id="IPR053021">
    <property type="entry name" value="Chloroplast_ADK"/>
</dbReference>
<dbReference type="InterPro" id="IPR054722">
    <property type="entry name" value="PolX-like_BBD"/>
</dbReference>
<feature type="domain" description="DUF1995" evidence="2">
    <location>
        <begin position="282"/>
        <end position="501"/>
    </location>
</feature>
<dbReference type="EMBL" id="JAHRHJ020000008">
    <property type="protein sequence ID" value="KAH9304156.1"/>
    <property type="molecule type" value="Genomic_DNA"/>
</dbReference>
<dbReference type="InterPro" id="IPR018962">
    <property type="entry name" value="DUF1995"/>
</dbReference>
<name>A0AA38CQH8_TAXCH</name>
<dbReference type="Proteomes" id="UP000824469">
    <property type="component" value="Unassembled WGS sequence"/>
</dbReference>
<proteinExistence type="predicted"/>
<dbReference type="PANTHER" id="PTHR35509">
    <property type="entry name" value="DOMAIN PROTEIN, PUTATIVE (DUF1995)-RELATED"/>
    <property type="match status" value="1"/>
</dbReference>
<sequence>MAFNGPVNSSRPAWSPGMAKPNDIRRYDTAGRPTTNFADYEKRHKEALLLLKLSVSDDMIPEVRNATAASTLWASLRDKYQTDWYVSFTANICFESVVLADGESLAVKGIGDICIVLNNAHKLLVQNVRYVPSLQKNLLSIRQLTENPNISVDFYGKKCIVSDMKQRRMIALGIGQGDQYQLVDPTTINMSARVQDCSTIHDVQEAAMPWEEAIPHRSVDLDTVNLHAPIVEGVSTIPDVREVDMPWEDGFPHSEEQFVVDGDSTIPDALTVHGEMACQATHSEVRTALENGLNDGKSRQLLQLLLPVDQRQLNFLDTEPRDYPCGIREEFNACSRVVASILQGLQVTEGSAKILSRPFGEFDSEMDPMAVLYPTNGSVAAIVFPISDTLKQIKSLAKDSEKRPVLIVNPQWRSTGQVVSDFGFGPWKRQAEEFLGTFEPVYVLLEQRVGEASNILSGSGGVVRILRCYPSNWHIYLMAWDGTSDLIGTTAKQPTYKELEQLVVEARKRIPWKAPPRMVGGSEPAPPPLPKSLSRLLSDEEIDELDKISLRQALIARELPTSGKIETLKERLKEAQNNSIT</sequence>
<comment type="caution">
    <text evidence="4">The sequence shown here is derived from an EMBL/GenBank/DDBJ whole genome shotgun (WGS) entry which is preliminary data.</text>
</comment>
<feature type="compositionally biased region" description="Polar residues" evidence="1">
    <location>
        <begin position="1"/>
        <end position="12"/>
    </location>
</feature>
<accession>A0AA38CQH8</accession>
<organism evidence="4 5">
    <name type="scientific">Taxus chinensis</name>
    <name type="common">Chinese yew</name>
    <name type="synonym">Taxus wallichiana var. chinensis</name>
    <dbReference type="NCBI Taxonomy" id="29808"/>
    <lineage>
        <taxon>Eukaryota</taxon>
        <taxon>Viridiplantae</taxon>
        <taxon>Streptophyta</taxon>
        <taxon>Embryophyta</taxon>
        <taxon>Tracheophyta</taxon>
        <taxon>Spermatophyta</taxon>
        <taxon>Pinopsida</taxon>
        <taxon>Pinidae</taxon>
        <taxon>Conifers II</taxon>
        <taxon>Cupressales</taxon>
        <taxon>Taxaceae</taxon>
        <taxon>Taxus</taxon>
    </lineage>
</organism>
<gene>
    <name evidence="4" type="ORF">KI387_008560</name>
</gene>
<evidence type="ECO:0000313" key="4">
    <source>
        <dbReference type="EMBL" id="KAH9304156.1"/>
    </source>
</evidence>
<evidence type="ECO:0000313" key="5">
    <source>
        <dbReference type="Proteomes" id="UP000824469"/>
    </source>
</evidence>
<dbReference type="AlphaFoldDB" id="A0AA38CQH8"/>
<evidence type="ECO:0000259" key="2">
    <source>
        <dbReference type="Pfam" id="PF09353"/>
    </source>
</evidence>
<dbReference type="Pfam" id="PF22936">
    <property type="entry name" value="Pol_BBD"/>
    <property type="match status" value="1"/>
</dbReference>
<keyword evidence="5" id="KW-1185">Reference proteome</keyword>
<feature type="domain" description="Retrovirus-related Pol polyprotein from transposon TNT 1-94-like beta-barrel" evidence="3">
    <location>
        <begin position="81"/>
        <end position="147"/>
    </location>
</feature>
<evidence type="ECO:0000259" key="3">
    <source>
        <dbReference type="Pfam" id="PF22936"/>
    </source>
</evidence>
<protein>
    <recommendedName>
        <fullName evidence="6">DUF1995 domain-containing protein</fullName>
    </recommendedName>
</protein>
<evidence type="ECO:0008006" key="6">
    <source>
        <dbReference type="Google" id="ProtNLM"/>
    </source>
</evidence>
<feature type="region of interest" description="Disordered" evidence="1">
    <location>
        <begin position="1"/>
        <end position="25"/>
    </location>
</feature>
<dbReference type="PANTHER" id="PTHR35509:SF5">
    <property type="entry name" value="SAP DOMAIN-CONTAINING PROTEIN"/>
    <property type="match status" value="1"/>
</dbReference>
<dbReference type="Pfam" id="PF09353">
    <property type="entry name" value="DUF1995"/>
    <property type="match status" value="1"/>
</dbReference>
<reference evidence="4 5" key="1">
    <citation type="journal article" date="2021" name="Nat. Plants">
        <title>The Taxus genome provides insights into paclitaxel biosynthesis.</title>
        <authorList>
            <person name="Xiong X."/>
            <person name="Gou J."/>
            <person name="Liao Q."/>
            <person name="Li Y."/>
            <person name="Zhou Q."/>
            <person name="Bi G."/>
            <person name="Li C."/>
            <person name="Du R."/>
            <person name="Wang X."/>
            <person name="Sun T."/>
            <person name="Guo L."/>
            <person name="Liang H."/>
            <person name="Lu P."/>
            <person name="Wu Y."/>
            <person name="Zhang Z."/>
            <person name="Ro D.K."/>
            <person name="Shang Y."/>
            <person name="Huang S."/>
            <person name="Yan J."/>
        </authorList>
    </citation>
    <scope>NUCLEOTIDE SEQUENCE [LARGE SCALE GENOMIC DNA]</scope>
    <source>
        <strain evidence="4">Ta-2019</strain>
    </source>
</reference>
<evidence type="ECO:0000256" key="1">
    <source>
        <dbReference type="SAM" id="MobiDB-lite"/>
    </source>
</evidence>